<dbReference type="EMBL" id="BAAAHB010000118">
    <property type="protein sequence ID" value="GAA0490892.1"/>
    <property type="molecule type" value="Genomic_DNA"/>
</dbReference>
<evidence type="ECO:0000313" key="2">
    <source>
        <dbReference type="Proteomes" id="UP001499895"/>
    </source>
</evidence>
<gene>
    <name evidence="1" type="ORF">GCM10009544_59690</name>
</gene>
<protein>
    <submittedName>
        <fullName evidence="1">Uncharacterized protein</fullName>
    </submittedName>
</protein>
<accession>A0ABN1B5W7</accession>
<comment type="caution">
    <text evidence="1">The sequence shown here is derived from an EMBL/GenBank/DDBJ whole genome shotgun (WGS) entry which is preliminary data.</text>
</comment>
<proteinExistence type="predicted"/>
<evidence type="ECO:0000313" key="1">
    <source>
        <dbReference type="EMBL" id="GAA0490892.1"/>
    </source>
</evidence>
<name>A0ABN1B5W7_9ACTN</name>
<dbReference type="Proteomes" id="UP001499895">
    <property type="component" value="Unassembled WGS sequence"/>
</dbReference>
<sequence length="115" mass="11947">MCGSGPDGGAFTVGGETYRVEKGIAEYVLLARLTGPEGGRPVFLASGQRSVTNQAAVRHLVRHHTRYARRYGLDGTFCVLLKVVNSDAYGPDLVEQVADVTAAATAVGPGAGSGR</sequence>
<reference evidence="1 2" key="1">
    <citation type="journal article" date="2019" name="Int. J. Syst. Evol. Microbiol.">
        <title>The Global Catalogue of Microorganisms (GCM) 10K type strain sequencing project: providing services to taxonomists for standard genome sequencing and annotation.</title>
        <authorList>
            <consortium name="The Broad Institute Genomics Platform"/>
            <consortium name="The Broad Institute Genome Sequencing Center for Infectious Disease"/>
            <person name="Wu L."/>
            <person name="Ma J."/>
        </authorList>
    </citation>
    <scope>NUCLEOTIDE SEQUENCE [LARGE SCALE GENOMIC DNA]</scope>
    <source>
        <strain evidence="1 2">JCM 10649</strain>
    </source>
</reference>
<organism evidence="1 2">
    <name type="scientific">Streptomyces stramineus</name>
    <dbReference type="NCBI Taxonomy" id="173861"/>
    <lineage>
        <taxon>Bacteria</taxon>
        <taxon>Bacillati</taxon>
        <taxon>Actinomycetota</taxon>
        <taxon>Actinomycetes</taxon>
        <taxon>Kitasatosporales</taxon>
        <taxon>Streptomycetaceae</taxon>
        <taxon>Streptomyces</taxon>
    </lineage>
</organism>
<keyword evidence="2" id="KW-1185">Reference proteome</keyword>